<keyword evidence="1" id="KW-0812">Transmembrane</keyword>
<organism evidence="2 3">
    <name type="scientific">Yarrowia lipolytica</name>
    <name type="common">Candida lipolytica</name>
    <dbReference type="NCBI Taxonomy" id="4952"/>
    <lineage>
        <taxon>Eukaryota</taxon>
        <taxon>Fungi</taxon>
        <taxon>Dikarya</taxon>
        <taxon>Ascomycota</taxon>
        <taxon>Saccharomycotina</taxon>
        <taxon>Dipodascomycetes</taxon>
        <taxon>Dipodascales</taxon>
        <taxon>Dipodascales incertae sedis</taxon>
        <taxon>Yarrowia</taxon>
    </lineage>
</organism>
<proteinExistence type="predicted"/>
<dbReference type="AlphaFoldDB" id="A0A371CAG3"/>
<evidence type="ECO:0000313" key="3">
    <source>
        <dbReference type="Proteomes" id="UP000256601"/>
    </source>
</evidence>
<sequence>MLETESTFLVLVVVFALRYGLNGIILKLPDQIVMISSPGLNMSTFCRVLQTFPRNMHPSVLTECIVGSMHTLRLMLGRRGAEILV</sequence>
<feature type="transmembrane region" description="Helical" evidence="1">
    <location>
        <begin position="6"/>
        <end position="26"/>
    </location>
</feature>
<dbReference type="Proteomes" id="UP000256601">
    <property type="component" value="Unassembled WGS sequence"/>
</dbReference>
<reference evidence="2 3" key="1">
    <citation type="submission" date="2018-07" db="EMBL/GenBank/DDBJ databases">
        <title>Draft Genome Assemblies for Five Robust Yarrowia lipolytica Strains Exhibiting High Lipid Production and Pentose Sugar Utilization and Sugar Alcohol Secretion from Undetoxified Lignocellulosic Biomass Hydrolysates.</title>
        <authorList>
            <consortium name="DOE Joint Genome Institute"/>
            <person name="Walker C."/>
            <person name="Ryu S."/>
            <person name="Na H."/>
            <person name="Zane M."/>
            <person name="LaButti K."/>
            <person name="Lipzen A."/>
            <person name="Haridas S."/>
            <person name="Barry K."/>
            <person name="Grigoriev I.V."/>
            <person name="Quarterman J."/>
            <person name="Slininger P."/>
            <person name="Dien B."/>
            <person name="Trinh C.T."/>
        </authorList>
    </citation>
    <scope>NUCLEOTIDE SEQUENCE [LARGE SCALE GENOMIC DNA]</scope>
    <source>
        <strain evidence="2 3">YB392</strain>
    </source>
</reference>
<keyword evidence="1" id="KW-0472">Membrane</keyword>
<keyword evidence="1" id="KW-1133">Transmembrane helix</keyword>
<evidence type="ECO:0000313" key="2">
    <source>
        <dbReference type="EMBL" id="RDW27298.1"/>
    </source>
</evidence>
<name>A0A371CAG3_YARLL</name>
<dbReference type="EMBL" id="KZ857330">
    <property type="protein sequence ID" value="RDW27298.1"/>
    <property type="molecule type" value="Genomic_DNA"/>
</dbReference>
<protein>
    <submittedName>
        <fullName evidence="2">Uncharacterized protein</fullName>
    </submittedName>
</protein>
<evidence type="ECO:0000256" key="1">
    <source>
        <dbReference type="SAM" id="Phobius"/>
    </source>
</evidence>
<gene>
    <name evidence="2" type="ORF">B0I71DRAFT_129337</name>
</gene>
<accession>A0A371CAG3</accession>